<evidence type="ECO:0000313" key="7">
    <source>
        <dbReference type="Proteomes" id="UP000645676"/>
    </source>
</evidence>
<feature type="domain" description="4Fe-4S ferredoxin-type" evidence="5">
    <location>
        <begin position="167"/>
        <end position="196"/>
    </location>
</feature>
<comment type="caution">
    <text evidence="6">The sequence shown here is derived from an EMBL/GenBank/DDBJ whole genome shotgun (WGS) entry which is preliminary data.</text>
</comment>
<feature type="domain" description="4Fe-4S ferredoxin-type" evidence="5">
    <location>
        <begin position="282"/>
        <end position="310"/>
    </location>
</feature>
<feature type="domain" description="4Fe-4S ferredoxin-type" evidence="5">
    <location>
        <begin position="368"/>
        <end position="397"/>
    </location>
</feature>
<dbReference type="InterPro" id="IPR050572">
    <property type="entry name" value="Fe-S_Ferredoxin"/>
</dbReference>
<evidence type="ECO:0000256" key="4">
    <source>
        <dbReference type="ARBA" id="ARBA00023014"/>
    </source>
</evidence>
<dbReference type="GO" id="GO:0051539">
    <property type="term" value="F:4 iron, 4 sulfur cluster binding"/>
    <property type="evidence" value="ECO:0007669"/>
    <property type="project" value="UniProtKB-KW"/>
</dbReference>
<feature type="domain" description="4Fe-4S ferredoxin-type" evidence="5">
    <location>
        <begin position="398"/>
        <end position="427"/>
    </location>
</feature>
<dbReference type="PROSITE" id="PS00198">
    <property type="entry name" value="4FE4S_FER_1"/>
    <property type="match status" value="5"/>
</dbReference>
<keyword evidence="4" id="KW-0411">Iron-sulfur</keyword>
<accession>A0A832T2V2</accession>
<sequence>MIITILDECRVEEKCQSCPFSQTSKCMEACPTDAIFLLNNKSFSCLTCGECARNCPNKAIKRNEFGGYYVDRRRCNGCGICANVCPIGIIKIVEKDGKKFPMGICSMCGVCVEVCPYNARVSSYELLNTKREGLAERYLKVLENLMKVKLFRAEEKPGKVVEKVERKSIKIDRDKCVGCLRCSYLCPRDTIVPDSIDACTSCNLCGENCPKDAIKDGEVDYNKCILCLKCVEICPNDALKVENFKVIKVKEDKTSQPTSYCINCGLCAEHCPSGALRFENGHLYYSPDVCWKCMECVKICPNDVRRIKQDFRRLYIHKGNLMPKASMGNNKLYSCESPVDDRVVGGCSLCEICINNCPEEAISITTVKLEKIKDENCILCGTCSNVCPRDAIIIDRSNGEVLFTDNCIACETCAIHCPRDVIPNTTGYKKVVDRENSFIRTDMDFCIKCGLCNKVCPNNCIDYGVIDKERCEFCGACYNICPTKAIYLHRKWKVKE</sequence>
<dbReference type="Proteomes" id="UP000645676">
    <property type="component" value="Unassembled WGS sequence"/>
</dbReference>
<evidence type="ECO:0000256" key="2">
    <source>
        <dbReference type="ARBA" id="ARBA00022723"/>
    </source>
</evidence>
<dbReference type="Pfam" id="PF13187">
    <property type="entry name" value="Fer4_9"/>
    <property type="match status" value="1"/>
</dbReference>
<feature type="domain" description="4Fe-4S ferredoxin-type" evidence="5">
    <location>
        <begin position="462"/>
        <end position="491"/>
    </location>
</feature>
<dbReference type="GO" id="GO:0016491">
    <property type="term" value="F:oxidoreductase activity"/>
    <property type="evidence" value="ECO:0007669"/>
    <property type="project" value="UniProtKB-ARBA"/>
</dbReference>
<name>A0A832T2V2_9EURY</name>
<proteinExistence type="predicted"/>
<feature type="domain" description="4Fe-4S ferredoxin-type" evidence="5">
    <location>
        <begin position="34"/>
        <end position="65"/>
    </location>
</feature>
<dbReference type="Pfam" id="PF12838">
    <property type="entry name" value="Fer4_7"/>
    <property type="match status" value="3"/>
</dbReference>
<dbReference type="InterPro" id="IPR017896">
    <property type="entry name" value="4Fe4S_Fe-S-bd"/>
</dbReference>
<keyword evidence="1" id="KW-0004">4Fe-4S</keyword>
<dbReference type="RefSeq" id="WP_064496783.1">
    <property type="nucleotide sequence ID" value="NC_000909.1"/>
</dbReference>
<dbReference type="Gene3D" id="3.30.70.20">
    <property type="match status" value="7"/>
</dbReference>
<dbReference type="PANTHER" id="PTHR43687">
    <property type="entry name" value="ADENYLYLSULFATE REDUCTASE, BETA SUBUNIT"/>
    <property type="match status" value="1"/>
</dbReference>
<keyword evidence="3" id="KW-0408">Iron</keyword>
<reference evidence="6" key="1">
    <citation type="journal article" date="2020" name="bioRxiv">
        <title>A rank-normalized archaeal taxonomy based on genome phylogeny resolves widespread incomplete and uneven classifications.</title>
        <authorList>
            <person name="Rinke C."/>
            <person name="Chuvochina M."/>
            <person name="Mussig A.J."/>
            <person name="Chaumeil P.-A."/>
            <person name="Waite D.W."/>
            <person name="Whitman W.B."/>
            <person name="Parks D.H."/>
            <person name="Hugenholtz P."/>
        </authorList>
    </citation>
    <scope>NUCLEOTIDE SEQUENCE</scope>
    <source>
        <strain evidence="6">UBA8849</strain>
    </source>
</reference>
<dbReference type="InterPro" id="IPR017900">
    <property type="entry name" value="4Fe4S_Fe_S_CS"/>
</dbReference>
<protein>
    <submittedName>
        <fullName evidence="6">4Fe-4S binding protein</fullName>
    </submittedName>
</protein>
<feature type="domain" description="4Fe-4S ferredoxin-type" evidence="5">
    <location>
        <begin position="96"/>
        <end position="125"/>
    </location>
</feature>
<keyword evidence="2" id="KW-0479">Metal-binding</keyword>
<dbReference type="Pfam" id="PF00037">
    <property type="entry name" value="Fer4"/>
    <property type="match status" value="3"/>
</dbReference>
<feature type="domain" description="4Fe-4S ferredoxin-type" evidence="5">
    <location>
        <begin position="437"/>
        <end position="461"/>
    </location>
</feature>
<dbReference type="PROSITE" id="PS51379">
    <property type="entry name" value="4FE4S_FER_2"/>
    <property type="match status" value="12"/>
</dbReference>
<feature type="domain" description="4Fe-4S ferredoxin-type" evidence="5">
    <location>
        <begin position="66"/>
        <end position="95"/>
    </location>
</feature>
<gene>
    <name evidence="6" type="ORF">HA335_00055</name>
</gene>
<dbReference type="Gene3D" id="3.30.70.3270">
    <property type="match status" value="1"/>
</dbReference>
<dbReference type="PANTHER" id="PTHR43687:SF1">
    <property type="entry name" value="FERREDOXIN III"/>
    <property type="match status" value="1"/>
</dbReference>
<evidence type="ECO:0000256" key="1">
    <source>
        <dbReference type="ARBA" id="ARBA00022485"/>
    </source>
</evidence>
<evidence type="ECO:0000313" key="6">
    <source>
        <dbReference type="EMBL" id="HII58973.1"/>
    </source>
</evidence>
<feature type="domain" description="4Fe-4S ferredoxin-type" evidence="5">
    <location>
        <begin position="336"/>
        <end position="367"/>
    </location>
</feature>
<feature type="domain" description="4Fe-4S ferredoxin-type" evidence="5">
    <location>
        <begin position="215"/>
        <end position="244"/>
    </location>
</feature>
<feature type="domain" description="4Fe-4S ferredoxin-type" evidence="5">
    <location>
        <begin position="252"/>
        <end position="281"/>
    </location>
</feature>
<dbReference type="EMBL" id="DUJR01000001">
    <property type="protein sequence ID" value="HII58973.1"/>
    <property type="molecule type" value="Genomic_DNA"/>
</dbReference>
<dbReference type="AlphaFoldDB" id="A0A832T2V2"/>
<evidence type="ECO:0000256" key="3">
    <source>
        <dbReference type="ARBA" id="ARBA00023004"/>
    </source>
</evidence>
<dbReference type="CDD" id="cd10549">
    <property type="entry name" value="MtMvhB_like"/>
    <property type="match status" value="1"/>
</dbReference>
<evidence type="ECO:0000259" key="5">
    <source>
        <dbReference type="PROSITE" id="PS51379"/>
    </source>
</evidence>
<dbReference type="SUPFAM" id="SSF54862">
    <property type="entry name" value="4Fe-4S ferredoxins"/>
    <property type="match status" value="3"/>
</dbReference>
<dbReference type="GO" id="GO:0046872">
    <property type="term" value="F:metal ion binding"/>
    <property type="evidence" value="ECO:0007669"/>
    <property type="project" value="UniProtKB-KW"/>
</dbReference>
<organism evidence="6 7">
    <name type="scientific">Methanocaldococcus jannaschii</name>
    <dbReference type="NCBI Taxonomy" id="2190"/>
    <lineage>
        <taxon>Archaea</taxon>
        <taxon>Methanobacteriati</taxon>
        <taxon>Methanobacteriota</taxon>
        <taxon>Methanomada group</taxon>
        <taxon>Methanococci</taxon>
        <taxon>Methanococcales</taxon>
        <taxon>Methanocaldococcaceae</taxon>
        <taxon>Methanocaldococcus</taxon>
    </lineage>
</organism>